<protein>
    <submittedName>
        <fullName evidence="2">Uncharacterized protein</fullName>
    </submittedName>
</protein>
<feature type="transmembrane region" description="Helical" evidence="1">
    <location>
        <begin position="32"/>
        <end position="50"/>
    </location>
</feature>
<evidence type="ECO:0000313" key="3">
    <source>
        <dbReference type="Proteomes" id="UP000321886"/>
    </source>
</evidence>
<dbReference type="RefSeq" id="WP_146813717.1">
    <property type="nucleotide sequence ID" value="NZ_BJYD01000006.1"/>
</dbReference>
<dbReference type="EMBL" id="BJYD01000006">
    <property type="protein sequence ID" value="GEN52697.1"/>
    <property type="molecule type" value="Genomic_DNA"/>
</dbReference>
<gene>
    <name evidence="2" type="ORF">HFA01_09590</name>
</gene>
<reference evidence="2 3" key="1">
    <citation type="submission" date="2019-07" db="EMBL/GenBank/DDBJ databases">
        <title>Whole genome shotgun sequence of Halobacillus faecis NBRC 103569.</title>
        <authorList>
            <person name="Hosoyama A."/>
            <person name="Uohara A."/>
            <person name="Ohji S."/>
            <person name="Ichikawa N."/>
        </authorList>
    </citation>
    <scope>NUCLEOTIDE SEQUENCE [LARGE SCALE GENOMIC DNA]</scope>
    <source>
        <strain evidence="2 3">NBRC 103569</strain>
    </source>
</reference>
<dbReference type="Proteomes" id="UP000321886">
    <property type="component" value="Unassembled WGS sequence"/>
</dbReference>
<comment type="caution">
    <text evidence="2">The sequence shown here is derived from an EMBL/GenBank/DDBJ whole genome shotgun (WGS) entry which is preliminary data.</text>
</comment>
<name>A0A511WNR5_9BACI</name>
<evidence type="ECO:0000313" key="2">
    <source>
        <dbReference type="EMBL" id="GEN52697.1"/>
    </source>
</evidence>
<keyword evidence="1" id="KW-0472">Membrane</keyword>
<keyword evidence="1" id="KW-0812">Transmembrane</keyword>
<accession>A0A511WNR5</accession>
<keyword evidence="1" id="KW-1133">Transmembrane helix</keyword>
<evidence type="ECO:0000256" key="1">
    <source>
        <dbReference type="SAM" id="Phobius"/>
    </source>
</evidence>
<organism evidence="2 3">
    <name type="scientific">Halobacillus faecis</name>
    <dbReference type="NCBI Taxonomy" id="360184"/>
    <lineage>
        <taxon>Bacteria</taxon>
        <taxon>Bacillati</taxon>
        <taxon>Bacillota</taxon>
        <taxon>Bacilli</taxon>
        <taxon>Bacillales</taxon>
        <taxon>Bacillaceae</taxon>
        <taxon>Halobacillus</taxon>
    </lineage>
</organism>
<dbReference type="OrthoDB" id="2972580at2"/>
<keyword evidence="3" id="KW-1185">Reference proteome</keyword>
<sequence length="60" mass="6388">MGKRLLWGITTALGYLIVSLILGYIIVGEPDVSLILGLTSGGFISGITYLNPPPKKWRGG</sequence>
<proteinExistence type="predicted"/>
<feature type="transmembrane region" description="Helical" evidence="1">
    <location>
        <begin position="5"/>
        <end position="26"/>
    </location>
</feature>
<dbReference type="AlphaFoldDB" id="A0A511WNR5"/>